<dbReference type="Proteomes" id="UP000594638">
    <property type="component" value="Unassembled WGS sequence"/>
</dbReference>
<organism evidence="10 11">
    <name type="scientific">Olea europaea subsp. europaea</name>
    <dbReference type="NCBI Taxonomy" id="158383"/>
    <lineage>
        <taxon>Eukaryota</taxon>
        <taxon>Viridiplantae</taxon>
        <taxon>Streptophyta</taxon>
        <taxon>Embryophyta</taxon>
        <taxon>Tracheophyta</taxon>
        <taxon>Spermatophyta</taxon>
        <taxon>Magnoliopsida</taxon>
        <taxon>eudicotyledons</taxon>
        <taxon>Gunneridae</taxon>
        <taxon>Pentapetalae</taxon>
        <taxon>asterids</taxon>
        <taxon>lamiids</taxon>
        <taxon>Lamiales</taxon>
        <taxon>Oleaceae</taxon>
        <taxon>Oleeae</taxon>
        <taxon>Olea</taxon>
    </lineage>
</organism>
<feature type="domain" description="Trichome birefringence-like C-terminal" evidence="8">
    <location>
        <begin position="97"/>
        <end position="363"/>
    </location>
</feature>
<dbReference type="InterPro" id="IPR025846">
    <property type="entry name" value="TBL_N"/>
</dbReference>
<keyword evidence="6" id="KW-0472">Membrane</keyword>
<evidence type="ECO:0000256" key="6">
    <source>
        <dbReference type="ARBA" id="ARBA00023136"/>
    </source>
</evidence>
<reference evidence="10 11" key="1">
    <citation type="submission" date="2019-12" db="EMBL/GenBank/DDBJ databases">
        <authorList>
            <person name="Alioto T."/>
            <person name="Alioto T."/>
            <person name="Gomez Garrido J."/>
        </authorList>
    </citation>
    <scope>NUCLEOTIDE SEQUENCE [LARGE SCALE GENOMIC DNA]</scope>
</reference>
<evidence type="ECO:0000256" key="4">
    <source>
        <dbReference type="ARBA" id="ARBA00022968"/>
    </source>
</evidence>
<dbReference type="GO" id="GO:0016020">
    <property type="term" value="C:membrane"/>
    <property type="evidence" value="ECO:0007669"/>
    <property type="project" value="UniProtKB-SubCell"/>
</dbReference>
<evidence type="ECO:0000313" key="10">
    <source>
        <dbReference type="EMBL" id="CAA3029348.1"/>
    </source>
</evidence>
<evidence type="ECO:0000313" key="11">
    <source>
        <dbReference type="Proteomes" id="UP000594638"/>
    </source>
</evidence>
<keyword evidence="3" id="KW-0812">Transmembrane</keyword>
<dbReference type="InterPro" id="IPR029962">
    <property type="entry name" value="TBL"/>
</dbReference>
<dbReference type="OrthoDB" id="630188at2759"/>
<gene>
    <name evidence="10" type="ORF">OLEA9_A017757</name>
</gene>
<dbReference type="EMBL" id="CACTIH010009304">
    <property type="protein sequence ID" value="CAA3029348.1"/>
    <property type="molecule type" value="Genomic_DNA"/>
</dbReference>
<feature type="signal peptide" evidence="7">
    <location>
        <begin position="1"/>
        <end position="19"/>
    </location>
</feature>
<name>A0A8S0VD40_OLEEU</name>
<keyword evidence="11" id="KW-1185">Reference proteome</keyword>
<evidence type="ECO:0000256" key="2">
    <source>
        <dbReference type="ARBA" id="ARBA00007727"/>
    </source>
</evidence>
<evidence type="ECO:0000259" key="9">
    <source>
        <dbReference type="Pfam" id="PF14416"/>
    </source>
</evidence>
<sequence length="368" mass="42174">MPAHMAGFWVFSLFHLLLSLTTASLHQQAFIRAQDDEEKPSTGCDLFRGSWVFDNSYPLYDSSQCPFINGGLNCQKNGRPDKLYLKYRWNPTGCNISRFNGEHLLQKLRGKKMMFVGDSLSSNQFESMGCMLHAAVPKSNYSIESRGLLTTIFFKVIIKKLLEENYVTSYFPNWFLVTQVNRTLKLDTLSMTEQWKEANVLIFNSNHWWLHTGKLQTWDYYQIGNKTIKEKDMNRMAAYKTALTTWANWVDSNIDTANTEVFFQGISSIHNRGSDWNEPQVQNCTGQTKPIEGSNFRGNRPAGDAVVKSVLSSMKKPAYLLDIVLLTQLRKDGHPSKYADVPLDCSHWCLAGVPDTWNQLLYTILMEK</sequence>
<dbReference type="PANTHER" id="PTHR32285">
    <property type="entry name" value="PROTEIN TRICHOME BIREFRINGENCE-LIKE 9-RELATED"/>
    <property type="match status" value="1"/>
</dbReference>
<feature type="domain" description="Trichome birefringence-like N-terminal" evidence="9">
    <location>
        <begin position="43"/>
        <end position="95"/>
    </location>
</feature>
<dbReference type="Gramene" id="OE9A017757T1">
    <property type="protein sequence ID" value="OE9A017757C1"/>
    <property type="gene ID" value="OE9A017757"/>
</dbReference>
<keyword evidence="5" id="KW-1133">Transmembrane helix</keyword>
<dbReference type="InterPro" id="IPR026057">
    <property type="entry name" value="TBL_C"/>
</dbReference>
<dbReference type="Pfam" id="PF14416">
    <property type="entry name" value="PMR5N"/>
    <property type="match status" value="1"/>
</dbReference>
<protein>
    <submittedName>
        <fullName evidence="10">Trichome birefringence-like 42</fullName>
    </submittedName>
</protein>
<accession>A0A8S0VD40</accession>
<evidence type="ECO:0000256" key="3">
    <source>
        <dbReference type="ARBA" id="ARBA00022692"/>
    </source>
</evidence>
<comment type="subcellular location">
    <subcellularLocation>
        <location evidence="1">Membrane</location>
        <topology evidence="1">Single-pass membrane protein</topology>
    </subcellularLocation>
</comment>
<dbReference type="PANTHER" id="PTHR32285:SF30">
    <property type="entry name" value="PROTEIN TRICHOME BIREFRINGENCE-LIKE 42"/>
    <property type="match status" value="1"/>
</dbReference>
<keyword evidence="7" id="KW-0732">Signal</keyword>
<keyword evidence="4" id="KW-0735">Signal-anchor</keyword>
<feature type="chain" id="PRO_5035878164" evidence="7">
    <location>
        <begin position="20"/>
        <end position="368"/>
    </location>
</feature>
<evidence type="ECO:0000259" key="8">
    <source>
        <dbReference type="Pfam" id="PF13839"/>
    </source>
</evidence>
<dbReference type="GO" id="GO:0005794">
    <property type="term" value="C:Golgi apparatus"/>
    <property type="evidence" value="ECO:0007669"/>
    <property type="project" value="TreeGrafter"/>
</dbReference>
<proteinExistence type="inferred from homology"/>
<evidence type="ECO:0000256" key="7">
    <source>
        <dbReference type="SAM" id="SignalP"/>
    </source>
</evidence>
<comment type="similarity">
    <text evidence="2">Belongs to the PC-esterase family. TBL subfamily.</text>
</comment>
<dbReference type="AlphaFoldDB" id="A0A8S0VD40"/>
<comment type="caution">
    <text evidence="10">The sequence shown here is derived from an EMBL/GenBank/DDBJ whole genome shotgun (WGS) entry which is preliminary data.</text>
</comment>
<dbReference type="GO" id="GO:0016413">
    <property type="term" value="F:O-acetyltransferase activity"/>
    <property type="evidence" value="ECO:0007669"/>
    <property type="project" value="InterPro"/>
</dbReference>
<evidence type="ECO:0000256" key="1">
    <source>
        <dbReference type="ARBA" id="ARBA00004167"/>
    </source>
</evidence>
<dbReference type="Pfam" id="PF13839">
    <property type="entry name" value="PC-Esterase"/>
    <property type="match status" value="1"/>
</dbReference>
<evidence type="ECO:0000256" key="5">
    <source>
        <dbReference type="ARBA" id="ARBA00022989"/>
    </source>
</evidence>